<evidence type="ECO:0000256" key="2">
    <source>
        <dbReference type="SAM" id="MobiDB-lite"/>
    </source>
</evidence>
<feature type="domain" description="C2H2-type" evidence="3">
    <location>
        <begin position="267"/>
        <end position="304"/>
    </location>
</feature>
<evidence type="ECO:0000313" key="5">
    <source>
        <dbReference type="Proteomes" id="UP000275078"/>
    </source>
</evidence>
<name>A0A3N4HFC0_ASCIM</name>
<dbReference type="PROSITE" id="PS50157">
    <property type="entry name" value="ZINC_FINGER_C2H2_2"/>
    <property type="match status" value="1"/>
</dbReference>
<feature type="region of interest" description="Disordered" evidence="2">
    <location>
        <begin position="184"/>
        <end position="224"/>
    </location>
</feature>
<keyword evidence="1" id="KW-0862">Zinc</keyword>
<keyword evidence="1" id="KW-0863">Zinc-finger</keyword>
<gene>
    <name evidence="4" type="ORF">BJ508DRAFT_335880</name>
</gene>
<dbReference type="Proteomes" id="UP000275078">
    <property type="component" value="Unassembled WGS sequence"/>
</dbReference>
<feature type="compositionally biased region" description="Basic and acidic residues" evidence="2">
    <location>
        <begin position="198"/>
        <end position="211"/>
    </location>
</feature>
<organism evidence="4 5">
    <name type="scientific">Ascobolus immersus RN42</name>
    <dbReference type="NCBI Taxonomy" id="1160509"/>
    <lineage>
        <taxon>Eukaryota</taxon>
        <taxon>Fungi</taxon>
        <taxon>Dikarya</taxon>
        <taxon>Ascomycota</taxon>
        <taxon>Pezizomycotina</taxon>
        <taxon>Pezizomycetes</taxon>
        <taxon>Pezizales</taxon>
        <taxon>Ascobolaceae</taxon>
        <taxon>Ascobolus</taxon>
    </lineage>
</organism>
<dbReference type="Gene3D" id="3.30.160.60">
    <property type="entry name" value="Classic Zinc Finger"/>
    <property type="match status" value="1"/>
</dbReference>
<sequence length="333" mass="37152">MFRLVRDEFQGLVEFFKHHGIPQEDTDNRRWCEFDELVTLYIHIKSRIGQSLEAYEQALDDPNADLVTADLAKQRLEAWAMPQFILDRPEPADGTIILTIQVGPAYNPIALETRRLRSCADKAANLIRFHKSLSEKLVPWAKLYLGKLTQQHNLVLRQAAFVKSYHDRVFADFLSRAPATSTNANLDARGARSSSDLTAKRTTGDDKDGSGKRTGPIRTGSVNPGKQWQFVPYVPTPSTGLPGSSASGRTATRVAQPFAIVDGKKQYSCDLVLADGTVCGRKFGASGDLNKHKRTFKAHTSLPALDCPFCFSFKGVRKDILQRHIRDFHPGQQ</sequence>
<accession>A0A3N4HFC0</accession>
<dbReference type="AlphaFoldDB" id="A0A3N4HFC0"/>
<dbReference type="EMBL" id="ML119915">
    <property type="protein sequence ID" value="RPA71588.1"/>
    <property type="molecule type" value="Genomic_DNA"/>
</dbReference>
<evidence type="ECO:0000259" key="3">
    <source>
        <dbReference type="PROSITE" id="PS50157"/>
    </source>
</evidence>
<proteinExistence type="predicted"/>
<protein>
    <recommendedName>
        <fullName evidence="3">C2H2-type domain-containing protein</fullName>
    </recommendedName>
</protein>
<dbReference type="OrthoDB" id="10018191at2759"/>
<dbReference type="InterPro" id="IPR013087">
    <property type="entry name" value="Znf_C2H2_type"/>
</dbReference>
<reference evidence="4 5" key="1">
    <citation type="journal article" date="2018" name="Nat. Ecol. Evol.">
        <title>Pezizomycetes genomes reveal the molecular basis of ectomycorrhizal truffle lifestyle.</title>
        <authorList>
            <person name="Murat C."/>
            <person name="Payen T."/>
            <person name="Noel B."/>
            <person name="Kuo A."/>
            <person name="Morin E."/>
            <person name="Chen J."/>
            <person name="Kohler A."/>
            <person name="Krizsan K."/>
            <person name="Balestrini R."/>
            <person name="Da Silva C."/>
            <person name="Montanini B."/>
            <person name="Hainaut M."/>
            <person name="Levati E."/>
            <person name="Barry K.W."/>
            <person name="Belfiori B."/>
            <person name="Cichocki N."/>
            <person name="Clum A."/>
            <person name="Dockter R.B."/>
            <person name="Fauchery L."/>
            <person name="Guy J."/>
            <person name="Iotti M."/>
            <person name="Le Tacon F."/>
            <person name="Lindquist E.A."/>
            <person name="Lipzen A."/>
            <person name="Malagnac F."/>
            <person name="Mello A."/>
            <person name="Molinier V."/>
            <person name="Miyauchi S."/>
            <person name="Poulain J."/>
            <person name="Riccioni C."/>
            <person name="Rubini A."/>
            <person name="Sitrit Y."/>
            <person name="Splivallo R."/>
            <person name="Traeger S."/>
            <person name="Wang M."/>
            <person name="Zifcakova L."/>
            <person name="Wipf D."/>
            <person name="Zambonelli A."/>
            <person name="Paolocci F."/>
            <person name="Nowrousian M."/>
            <person name="Ottonello S."/>
            <person name="Baldrian P."/>
            <person name="Spatafora J.W."/>
            <person name="Henrissat B."/>
            <person name="Nagy L.G."/>
            <person name="Aury J.M."/>
            <person name="Wincker P."/>
            <person name="Grigoriev I.V."/>
            <person name="Bonfante P."/>
            <person name="Martin F.M."/>
        </authorList>
    </citation>
    <scope>NUCLEOTIDE SEQUENCE [LARGE SCALE GENOMIC DNA]</scope>
    <source>
        <strain evidence="4 5">RN42</strain>
    </source>
</reference>
<keyword evidence="5" id="KW-1185">Reference proteome</keyword>
<evidence type="ECO:0000313" key="4">
    <source>
        <dbReference type="EMBL" id="RPA71588.1"/>
    </source>
</evidence>
<keyword evidence="1" id="KW-0479">Metal-binding</keyword>
<evidence type="ECO:0000256" key="1">
    <source>
        <dbReference type="PROSITE-ProRule" id="PRU00042"/>
    </source>
</evidence>
<dbReference type="GO" id="GO:0008270">
    <property type="term" value="F:zinc ion binding"/>
    <property type="evidence" value="ECO:0007669"/>
    <property type="project" value="UniProtKB-KW"/>
</dbReference>